<sequence length="302" mass="35487">MQRDDSIHERLADRLANILTKLNMGYQLSIKELASEFGVSTRTISRDFDRINTYLPLLQDNENKKFYLDLNYLGKIAPKDIRNFAQLSGISHLYPSLDMSFLRELLDSRAHQIYSAKGYSFEDASQFKELFKVLGKAIQEQRQIGFLYKGESRLVQPYRLIHHHGSWYLAAVRKDQLRTYRISHIQLMHATHEYPQFIPDQDIVKVVEDDDSIWFGQDKQEIILSIDSQVAFYFKQRSILPEQQIVRELGDGGLLVSSKINHDMQLLPLIRFWIPHLKIVNPERLQDEMEKGLKEYLERRSS</sequence>
<accession>A0A427UKD6</accession>
<organism evidence="4 5">
    <name type="scientific">Acinetobacter johnsonii</name>
    <dbReference type="NCBI Taxonomy" id="40214"/>
    <lineage>
        <taxon>Bacteria</taxon>
        <taxon>Pseudomonadati</taxon>
        <taxon>Pseudomonadota</taxon>
        <taxon>Gammaproteobacteria</taxon>
        <taxon>Moraxellales</taxon>
        <taxon>Moraxellaceae</taxon>
        <taxon>Acinetobacter</taxon>
    </lineage>
</organism>
<dbReference type="Pfam" id="PF13280">
    <property type="entry name" value="WYL"/>
    <property type="match status" value="1"/>
</dbReference>
<dbReference type="EMBL" id="RHXE01000064">
    <property type="protein sequence ID" value="RSE18149.1"/>
    <property type="molecule type" value="Genomic_DNA"/>
</dbReference>
<dbReference type="AlphaFoldDB" id="A0A427UKD6"/>
<dbReference type="PANTHER" id="PTHR34580:SF1">
    <property type="entry name" value="PROTEIN PAFC"/>
    <property type="match status" value="1"/>
</dbReference>
<dbReference type="InterPro" id="IPR013196">
    <property type="entry name" value="HTH_11"/>
</dbReference>
<dbReference type="Pfam" id="PF25583">
    <property type="entry name" value="WCX"/>
    <property type="match status" value="1"/>
</dbReference>
<feature type="domain" description="WYL" evidence="2">
    <location>
        <begin position="129"/>
        <end position="186"/>
    </location>
</feature>
<evidence type="ECO:0000259" key="1">
    <source>
        <dbReference type="Pfam" id="PF08279"/>
    </source>
</evidence>
<reference evidence="4 5" key="1">
    <citation type="submission" date="2018-10" db="EMBL/GenBank/DDBJ databases">
        <title>Transmission dynamics of multidrug resistant bacteria on intensive care unit surfaces.</title>
        <authorList>
            <person name="D'Souza A.W."/>
            <person name="Potter R.F."/>
            <person name="Wallace M."/>
            <person name="Shupe A."/>
            <person name="Patel S."/>
            <person name="Sun S."/>
            <person name="Gul D."/>
            <person name="Kwon J.H."/>
            <person name="Andleeb S."/>
            <person name="Burnham C.-A.D."/>
            <person name="Dantas G."/>
        </authorList>
    </citation>
    <scope>NUCLEOTIDE SEQUENCE [LARGE SCALE GENOMIC DNA]</scope>
    <source>
        <strain evidence="4 5">AJ_385</strain>
    </source>
</reference>
<feature type="domain" description="WCX" evidence="3">
    <location>
        <begin position="220"/>
        <end position="296"/>
    </location>
</feature>
<evidence type="ECO:0000259" key="2">
    <source>
        <dbReference type="Pfam" id="PF13280"/>
    </source>
</evidence>
<comment type="caution">
    <text evidence="4">The sequence shown here is derived from an EMBL/GenBank/DDBJ whole genome shotgun (WGS) entry which is preliminary data.</text>
</comment>
<dbReference type="Gene3D" id="1.10.10.10">
    <property type="entry name" value="Winged helix-like DNA-binding domain superfamily/Winged helix DNA-binding domain"/>
    <property type="match status" value="1"/>
</dbReference>
<dbReference type="InterPro" id="IPR028349">
    <property type="entry name" value="PafC-like"/>
</dbReference>
<dbReference type="Proteomes" id="UP000277537">
    <property type="component" value="Unassembled WGS sequence"/>
</dbReference>
<evidence type="ECO:0000259" key="3">
    <source>
        <dbReference type="Pfam" id="PF25583"/>
    </source>
</evidence>
<dbReference type="PIRSF" id="PIRSF016838">
    <property type="entry name" value="PafC"/>
    <property type="match status" value="1"/>
</dbReference>
<dbReference type="InterPro" id="IPR057727">
    <property type="entry name" value="WCX_dom"/>
</dbReference>
<protein>
    <submittedName>
        <fullName evidence="4">WYL domain-containing protein</fullName>
    </submittedName>
</protein>
<proteinExistence type="predicted"/>
<feature type="domain" description="Helix-turn-helix type 11" evidence="1">
    <location>
        <begin position="14"/>
        <end position="55"/>
    </location>
</feature>
<dbReference type="PANTHER" id="PTHR34580">
    <property type="match status" value="1"/>
</dbReference>
<dbReference type="InterPro" id="IPR026881">
    <property type="entry name" value="WYL_dom"/>
</dbReference>
<evidence type="ECO:0000313" key="5">
    <source>
        <dbReference type="Proteomes" id="UP000277537"/>
    </source>
</evidence>
<evidence type="ECO:0000313" key="4">
    <source>
        <dbReference type="EMBL" id="RSE18149.1"/>
    </source>
</evidence>
<dbReference type="InterPro" id="IPR036388">
    <property type="entry name" value="WH-like_DNA-bd_sf"/>
</dbReference>
<name>A0A427UKD6_ACIJO</name>
<gene>
    <name evidence="4" type="ORF">EGT73_16645</name>
</gene>
<dbReference type="PROSITE" id="PS52050">
    <property type="entry name" value="WYL"/>
    <property type="match status" value="1"/>
</dbReference>
<dbReference type="RefSeq" id="WP_125274943.1">
    <property type="nucleotide sequence ID" value="NZ_CP140708.1"/>
</dbReference>
<dbReference type="InterPro" id="IPR051534">
    <property type="entry name" value="CBASS_pafABC_assoc_protein"/>
</dbReference>
<dbReference type="Pfam" id="PF08279">
    <property type="entry name" value="HTH_11"/>
    <property type="match status" value="1"/>
</dbReference>